<dbReference type="Proteomes" id="UP000199150">
    <property type="component" value="Unassembled WGS sequence"/>
</dbReference>
<dbReference type="UniPathway" id="UPA00269">
    <property type="reaction ID" value="UER00713"/>
</dbReference>
<sequence length="349" mass="38624">MKRMARLPLKSPLVAVWLFVAAFLVLALVCVGGATRLTESGLSITEWKPVTGVLPPMNEADWQAAFEGYQKIPQYRIMNAHMNLEQFKGIYWWEWAHRLLARLLGLVYLVGFIGLLLAKAIPARLIWRCGVLVGLIAVQGFVGWWMVYSGLQYRTEVAPERLMTHLSLALILMCGSVWTGLEALEGQTRGRGAPDGWKAATWLLLLVVFAQCMLGALVAGNRAGLVYNDWPLMNGHIFPPVDWAKGVGYSFLHDQGLVQFMHRMNAYLLLIFSTAYALVMARKINDDGLKSLSATLAAATWIQAALGVTTLITVVTLGFALAHQVVAVCVLALAVWLTWSVARADRVFR</sequence>
<keyword evidence="7 12" id="KW-0408">Iron</keyword>
<protein>
    <recommendedName>
        <fullName evidence="12">Heme A synthase</fullName>
        <shortName evidence="12">HAS</shortName>
        <ecNumber evidence="12">1.17.99.9</ecNumber>
    </recommendedName>
    <alternativeName>
        <fullName evidence="12">Cytochrome aa3-controlling protein</fullName>
    </alternativeName>
</protein>
<dbReference type="HAMAP" id="MF_01665">
    <property type="entry name" value="HemeA_synth_type2"/>
    <property type="match status" value="1"/>
</dbReference>
<evidence type="ECO:0000256" key="4">
    <source>
        <dbReference type="ARBA" id="ARBA00022723"/>
    </source>
</evidence>
<keyword evidence="3 12" id="KW-0812">Transmembrane</keyword>
<gene>
    <name evidence="12" type="primary">ctaA</name>
    <name evidence="13" type="ORF">SAMN02927928_0522</name>
</gene>
<dbReference type="EMBL" id="FMTS01000001">
    <property type="protein sequence ID" value="SCW33740.1"/>
    <property type="molecule type" value="Genomic_DNA"/>
</dbReference>
<dbReference type="STRING" id="260084.SAMN02927928_0522"/>
<keyword evidence="14" id="KW-1185">Reference proteome</keyword>
<comment type="catalytic activity">
    <reaction evidence="11">
        <text>Fe(II)-heme o + 2 A + H2O = Fe(II)-heme a + 2 AH2</text>
        <dbReference type="Rhea" id="RHEA:63388"/>
        <dbReference type="ChEBI" id="CHEBI:13193"/>
        <dbReference type="ChEBI" id="CHEBI:15377"/>
        <dbReference type="ChEBI" id="CHEBI:17499"/>
        <dbReference type="ChEBI" id="CHEBI:60530"/>
        <dbReference type="ChEBI" id="CHEBI:61715"/>
        <dbReference type="EC" id="1.17.99.9"/>
    </reaction>
    <physiologicalReaction direction="left-to-right" evidence="11">
        <dbReference type="Rhea" id="RHEA:63389"/>
    </physiologicalReaction>
</comment>
<feature type="transmembrane region" description="Helical" evidence="12">
    <location>
        <begin position="321"/>
        <end position="342"/>
    </location>
</feature>
<comment type="similarity">
    <text evidence="12">Belongs to the COX15/CtaA family. Type 2 subfamily.</text>
</comment>
<comment type="function">
    <text evidence="12">Catalyzes the conversion of heme O to heme A by two successive hydroxylations of the methyl group at C8. The first hydroxylation forms heme I, the second hydroxylation results in an unstable dihydroxymethyl group, which spontaneously dehydrates, resulting in the formyl group of heme A.</text>
</comment>
<comment type="cofactor">
    <cofactor evidence="1 12">
        <name>heme b</name>
        <dbReference type="ChEBI" id="CHEBI:60344"/>
    </cofactor>
</comment>
<feature type="transmembrane region" description="Helical" evidence="12">
    <location>
        <begin position="293"/>
        <end position="315"/>
    </location>
</feature>
<evidence type="ECO:0000256" key="6">
    <source>
        <dbReference type="ARBA" id="ARBA00023002"/>
    </source>
</evidence>
<dbReference type="EC" id="1.17.99.9" evidence="12"/>
<organism evidence="13 14">
    <name type="scientific">Asticcacaulis taihuensis</name>
    <dbReference type="NCBI Taxonomy" id="260084"/>
    <lineage>
        <taxon>Bacteria</taxon>
        <taxon>Pseudomonadati</taxon>
        <taxon>Pseudomonadota</taxon>
        <taxon>Alphaproteobacteria</taxon>
        <taxon>Caulobacterales</taxon>
        <taxon>Caulobacteraceae</taxon>
        <taxon>Asticcacaulis</taxon>
    </lineage>
</organism>
<dbReference type="GO" id="GO:0006784">
    <property type="term" value="P:heme A biosynthetic process"/>
    <property type="evidence" value="ECO:0007669"/>
    <property type="project" value="UniProtKB-UniRule"/>
</dbReference>
<feature type="transmembrane region" description="Helical" evidence="12">
    <location>
        <begin position="162"/>
        <end position="181"/>
    </location>
</feature>
<feature type="transmembrane region" description="Helical" evidence="12">
    <location>
        <begin position="264"/>
        <end position="281"/>
    </location>
</feature>
<feature type="transmembrane region" description="Helical" evidence="12">
    <location>
        <begin position="125"/>
        <end position="147"/>
    </location>
</feature>
<dbReference type="GO" id="GO:0120547">
    <property type="term" value="F:heme A synthase activity"/>
    <property type="evidence" value="ECO:0007669"/>
    <property type="project" value="UniProtKB-EC"/>
</dbReference>
<keyword evidence="4 12" id="KW-0479">Metal-binding</keyword>
<evidence type="ECO:0000256" key="7">
    <source>
        <dbReference type="ARBA" id="ARBA00023004"/>
    </source>
</evidence>
<feature type="transmembrane region" description="Helical" evidence="12">
    <location>
        <begin position="202"/>
        <end position="220"/>
    </location>
</feature>
<dbReference type="InterPro" id="IPR003780">
    <property type="entry name" value="COX15/CtaA_fam"/>
</dbReference>
<dbReference type="PANTHER" id="PTHR23289">
    <property type="entry name" value="CYTOCHROME C OXIDASE ASSEMBLY PROTEIN COX15"/>
    <property type="match status" value="1"/>
</dbReference>
<evidence type="ECO:0000256" key="10">
    <source>
        <dbReference type="ARBA" id="ARBA00044501"/>
    </source>
</evidence>
<comment type="subcellular location">
    <subcellularLocation>
        <location evidence="12">Cell membrane</location>
        <topology evidence="12">Multi-pass membrane protein</topology>
    </subcellularLocation>
    <subcellularLocation>
        <location evidence="2">Membrane</location>
        <topology evidence="2">Multi-pass membrane protein</topology>
    </subcellularLocation>
</comment>
<comment type="subunit">
    <text evidence="12">Interacts with CtaB.</text>
</comment>
<keyword evidence="8 12" id="KW-0350">Heme biosynthesis</keyword>
<evidence type="ECO:0000256" key="1">
    <source>
        <dbReference type="ARBA" id="ARBA00001970"/>
    </source>
</evidence>
<feature type="transmembrane region" description="Helical" evidence="12">
    <location>
        <begin position="99"/>
        <end position="118"/>
    </location>
</feature>
<accession>A0A1G4PN91</accession>
<comment type="caution">
    <text evidence="12">Lacks conserved residue(s) required for the propagation of feature annotation.</text>
</comment>
<keyword evidence="5 12" id="KW-1133">Transmembrane helix</keyword>
<keyword evidence="9 12" id="KW-0472">Membrane</keyword>
<evidence type="ECO:0000256" key="11">
    <source>
        <dbReference type="ARBA" id="ARBA00048044"/>
    </source>
</evidence>
<evidence type="ECO:0000313" key="14">
    <source>
        <dbReference type="Proteomes" id="UP000199150"/>
    </source>
</evidence>
<evidence type="ECO:0000256" key="12">
    <source>
        <dbReference type="HAMAP-Rule" id="MF_01665"/>
    </source>
</evidence>
<keyword evidence="12" id="KW-1003">Cell membrane</keyword>
<dbReference type="AlphaFoldDB" id="A0A1G4PN91"/>
<feature type="binding site" description="axial binding residue" evidence="12">
    <location>
        <position position="323"/>
    </location>
    <ligand>
        <name>heme</name>
        <dbReference type="ChEBI" id="CHEBI:30413"/>
    </ligand>
    <ligandPart>
        <name>Fe</name>
        <dbReference type="ChEBI" id="CHEBI:18248"/>
    </ligandPart>
</feature>
<name>A0A1G4PN91_9CAUL</name>
<dbReference type="InterPro" id="IPR023754">
    <property type="entry name" value="HemeA_Synthase_type2"/>
</dbReference>
<comment type="pathway">
    <text evidence="10 12">Porphyrin-containing compound metabolism; heme A biosynthesis; heme A from heme O: step 1/1.</text>
</comment>
<dbReference type="Pfam" id="PF02628">
    <property type="entry name" value="COX15-CtaA"/>
    <property type="match status" value="1"/>
</dbReference>
<keyword evidence="6 12" id="KW-0560">Oxidoreductase</keyword>
<proteinExistence type="inferred from homology"/>
<dbReference type="RefSeq" id="WP_415499851.1">
    <property type="nucleotide sequence ID" value="NZ_CBCRYE010000001.1"/>
</dbReference>
<evidence type="ECO:0000313" key="13">
    <source>
        <dbReference type="EMBL" id="SCW33740.1"/>
    </source>
</evidence>
<evidence type="ECO:0000256" key="2">
    <source>
        <dbReference type="ARBA" id="ARBA00004141"/>
    </source>
</evidence>
<evidence type="ECO:0000256" key="3">
    <source>
        <dbReference type="ARBA" id="ARBA00022692"/>
    </source>
</evidence>
<reference evidence="14" key="1">
    <citation type="submission" date="2016-10" db="EMBL/GenBank/DDBJ databases">
        <authorList>
            <person name="Varghese N."/>
            <person name="Submissions S."/>
        </authorList>
    </citation>
    <scope>NUCLEOTIDE SEQUENCE [LARGE SCALE GENOMIC DNA]</scope>
    <source>
        <strain evidence="14">CGMCC 1.3431</strain>
    </source>
</reference>
<feature type="binding site" description="axial binding residue" evidence="12">
    <location>
        <position position="262"/>
    </location>
    <ligand>
        <name>heme</name>
        <dbReference type="ChEBI" id="CHEBI:30413"/>
    </ligand>
    <ligandPart>
        <name>Fe</name>
        <dbReference type="ChEBI" id="CHEBI:18248"/>
    </ligandPart>
</feature>
<dbReference type="PANTHER" id="PTHR23289:SF2">
    <property type="entry name" value="CYTOCHROME C OXIDASE ASSEMBLY PROTEIN COX15 HOMOLOG"/>
    <property type="match status" value="1"/>
</dbReference>
<dbReference type="GO" id="GO:0005886">
    <property type="term" value="C:plasma membrane"/>
    <property type="evidence" value="ECO:0007669"/>
    <property type="project" value="UniProtKB-SubCell"/>
</dbReference>
<evidence type="ECO:0000256" key="8">
    <source>
        <dbReference type="ARBA" id="ARBA00023133"/>
    </source>
</evidence>
<dbReference type="GO" id="GO:0046872">
    <property type="term" value="F:metal ion binding"/>
    <property type="evidence" value="ECO:0007669"/>
    <property type="project" value="UniProtKB-KW"/>
</dbReference>
<evidence type="ECO:0000256" key="5">
    <source>
        <dbReference type="ARBA" id="ARBA00022989"/>
    </source>
</evidence>
<evidence type="ECO:0000256" key="9">
    <source>
        <dbReference type="ARBA" id="ARBA00023136"/>
    </source>
</evidence>